<dbReference type="AlphaFoldDB" id="A0A935UGA3"/>
<dbReference type="EMBL" id="JADJMH010000014">
    <property type="protein sequence ID" value="MBK7675861.1"/>
    <property type="molecule type" value="Genomic_DNA"/>
</dbReference>
<comment type="caution">
    <text evidence="1">The sequence shown here is derived from an EMBL/GenBank/DDBJ whole genome shotgun (WGS) entry which is preliminary data.</text>
</comment>
<proteinExistence type="predicted"/>
<sequence length="49" mass="5177">MFRPNDLMNALDTVLAWELSDASMAAALTAQANLLAGGDPEQINAFPSL</sequence>
<name>A0A935UGA3_9PROT</name>
<organism evidence="1 2">
    <name type="scientific">Candidatus Accumulibacter proximus</name>
    <dbReference type="NCBI Taxonomy" id="2954385"/>
    <lineage>
        <taxon>Bacteria</taxon>
        <taxon>Pseudomonadati</taxon>
        <taxon>Pseudomonadota</taxon>
        <taxon>Betaproteobacteria</taxon>
        <taxon>Candidatus Accumulibacter</taxon>
    </lineage>
</organism>
<reference evidence="1 2" key="1">
    <citation type="submission" date="2020-10" db="EMBL/GenBank/DDBJ databases">
        <title>Connecting structure to function with the recovery of over 1000 high-quality activated sludge metagenome-assembled genomes encoding full-length rRNA genes using long-read sequencing.</title>
        <authorList>
            <person name="Singleton C.M."/>
            <person name="Petriglieri F."/>
            <person name="Kristensen J.M."/>
            <person name="Kirkegaard R.H."/>
            <person name="Michaelsen T.Y."/>
            <person name="Andersen M.H."/>
            <person name="Karst S.M."/>
            <person name="Dueholm M.S."/>
            <person name="Nielsen P.H."/>
            <person name="Albertsen M."/>
        </authorList>
    </citation>
    <scope>NUCLEOTIDE SEQUENCE [LARGE SCALE GENOMIC DNA]</scope>
    <source>
        <strain evidence="1">EsbW_18-Q3-R4-48_BATAC.285</strain>
    </source>
</reference>
<protein>
    <submittedName>
        <fullName evidence="1">Uncharacterized protein</fullName>
    </submittedName>
</protein>
<dbReference type="Proteomes" id="UP000697998">
    <property type="component" value="Unassembled WGS sequence"/>
</dbReference>
<gene>
    <name evidence="1" type="ORF">IPJ27_14500</name>
</gene>
<evidence type="ECO:0000313" key="2">
    <source>
        <dbReference type="Proteomes" id="UP000697998"/>
    </source>
</evidence>
<evidence type="ECO:0000313" key="1">
    <source>
        <dbReference type="EMBL" id="MBK7675861.1"/>
    </source>
</evidence>
<accession>A0A935UGA3</accession>